<name>A0A9X2FFR6_9LACO</name>
<dbReference type="PANTHER" id="PTHR33797:SF2">
    <property type="entry name" value="ORGANIC HYDROPEROXIDE RESISTANCE PROTEIN-LIKE"/>
    <property type="match status" value="1"/>
</dbReference>
<evidence type="ECO:0000313" key="3">
    <source>
        <dbReference type="Proteomes" id="UP001139006"/>
    </source>
</evidence>
<dbReference type="InterPro" id="IPR019953">
    <property type="entry name" value="OHR"/>
</dbReference>
<dbReference type="Gene3D" id="3.30.300.20">
    <property type="match status" value="1"/>
</dbReference>
<reference evidence="2 3" key="1">
    <citation type="journal article" date="2023" name="Int. J. Syst. Evol. Microbiol.">
        <title>Ligilactobacillus ubinensis sp. nov., a novel species isolated from the wild ferment of a durian fruit (Durio zibethinus).</title>
        <authorList>
            <person name="Heng Y.C."/>
            <person name="Menon N."/>
            <person name="Chen B."/>
            <person name="Loo B.Z.L."/>
            <person name="Wong G.W.J."/>
            <person name="Lim A.C.H."/>
            <person name="Silvaraju S."/>
            <person name="Kittelmann S."/>
        </authorList>
    </citation>
    <scope>NUCLEOTIDE SEQUENCE [LARGE SCALE GENOMIC DNA]</scope>
    <source>
        <strain evidence="2 3">WILCCON 0076</strain>
    </source>
</reference>
<dbReference type="EMBL" id="JAIULA010000001">
    <property type="protein sequence ID" value="MCP0885739.1"/>
    <property type="molecule type" value="Genomic_DNA"/>
</dbReference>
<organism evidence="2 3">
    <name type="scientific">Ligilactobacillus ubinensis</name>
    <dbReference type="NCBI Taxonomy" id="2876789"/>
    <lineage>
        <taxon>Bacteria</taxon>
        <taxon>Bacillati</taxon>
        <taxon>Bacillota</taxon>
        <taxon>Bacilli</taxon>
        <taxon>Lactobacillales</taxon>
        <taxon>Lactobacillaceae</taxon>
        <taxon>Ligilactobacillus</taxon>
    </lineage>
</organism>
<dbReference type="RefSeq" id="WP_253358374.1">
    <property type="nucleotide sequence ID" value="NZ_JAIULA010000001.1"/>
</dbReference>
<protein>
    <submittedName>
        <fullName evidence="2">OsmC family protein</fullName>
    </submittedName>
</protein>
<dbReference type="InterPro" id="IPR015946">
    <property type="entry name" value="KH_dom-like_a/b"/>
</dbReference>
<dbReference type="AlphaFoldDB" id="A0A9X2FFR6"/>
<dbReference type="InterPro" id="IPR036102">
    <property type="entry name" value="OsmC/Ohrsf"/>
</dbReference>
<keyword evidence="3" id="KW-1185">Reference proteome</keyword>
<dbReference type="PANTHER" id="PTHR33797">
    <property type="entry name" value="ORGANIC HYDROPEROXIDE RESISTANCE PROTEIN-LIKE"/>
    <property type="match status" value="1"/>
</dbReference>
<dbReference type="InterPro" id="IPR003718">
    <property type="entry name" value="OsmC/Ohr_fam"/>
</dbReference>
<proteinExistence type="inferred from homology"/>
<gene>
    <name evidence="2" type="ORF">LB941_00135</name>
</gene>
<accession>A0A9X2FFR6</accession>
<dbReference type="Proteomes" id="UP001139006">
    <property type="component" value="Unassembled WGS sequence"/>
</dbReference>
<sequence length="145" mass="15940">MKKKVLYHTEIENTAGIAGKIQALTGGEFKQLTSSPLTDNPGTNPEQLLGGALVTCLNATIEAEEKRRGLQHQSIVRASVDMGRDIKGFQFWIQAQVKIPHVSVKEAQEILAICEQRCPVAKLLAASPNVEVKLVDKFDFKEEAK</sequence>
<dbReference type="GO" id="GO:0006979">
    <property type="term" value="P:response to oxidative stress"/>
    <property type="evidence" value="ECO:0007669"/>
    <property type="project" value="InterPro"/>
</dbReference>
<comment type="similarity">
    <text evidence="1">Belongs to the OsmC/Ohr family.</text>
</comment>
<comment type="caution">
    <text evidence="2">The sequence shown here is derived from an EMBL/GenBank/DDBJ whole genome shotgun (WGS) entry which is preliminary data.</text>
</comment>
<evidence type="ECO:0000313" key="2">
    <source>
        <dbReference type="EMBL" id="MCP0885739.1"/>
    </source>
</evidence>
<dbReference type="Pfam" id="PF02566">
    <property type="entry name" value="OsmC"/>
    <property type="match status" value="1"/>
</dbReference>
<evidence type="ECO:0000256" key="1">
    <source>
        <dbReference type="ARBA" id="ARBA00007378"/>
    </source>
</evidence>
<dbReference type="SUPFAM" id="SSF82784">
    <property type="entry name" value="OsmC-like"/>
    <property type="match status" value="1"/>
</dbReference>